<proteinExistence type="inferred from homology"/>
<dbReference type="CDD" id="cd05466">
    <property type="entry name" value="PBP2_LTTR_substrate"/>
    <property type="match status" value="1"/>
</dbReference>
<dbReference type="InterPro" id="IPR050950">
    <property type="entry name" value="HTH-type_LysR_regulators"/>
</dbReference>
<dbReference type="Gene3D" id="1.10.10.10">
    <property type="entry name" value="Winged helix-like DNA-binding domain superfamily/Winged helix DNA-binding domain"/>
    <property type="match status" value="1"/>
</dbReference>
<dbReference type="Gene3D" id="3.40.190.290">
    <property type="match status" value="1"/>
</dbReference>
<dbReference type="InterPro" id="IPR036388">
    <property type="entry name" value="WH-like_DNA-bd_sf"/>
</dbReference>
<dbReference type="InterPro" id="IPR036390">
    <property type="entry name" value="WH_DNA-bd_sf"/>
</dbReference>
<name>A0ABN2BNQ8_9ACTN</name>
<dbReference type="SUPFAM" id="SSF53850">
    <property type="entry name" value="Periplasmic binding protein-like II"/>
    <property type="match status" value="1"/>
</dbReference>
<gene>
    <name evidence="6" type="ORF">GCM10009741_54560</name>
</gene>
<evidence type="ECO:0000313" key="6">
    <source>
        <dbReference type="EMBL" id="GAA1544311.1"/>
    </source>
</evidence>
<keyword evidence="3" id="KW-0238">DNA-binding</keyword>
<evidence type="ECO:0000313" key="7">
    <source>
        <dbReference type="Proteomes" id="UP001500363"/>
    </source>
</evidence>
<dbReference type="EMBL" id="BAAANC010000003">
    <property type="protein sequence ID" value="GAA1544311.1"/>
    <property type="molecule type" value="Genomic_DNA"/>
</dbReference>
<comment type="similarity">
    <text evidence="1">Belongs to the LysR transcriptional regulatory family.</text>
</comment>
<dbReference type="SUPFAM" id="SSF46785">
    <property type="entry name" value="Winged helix' DNA-binding domain"/>
    <property type="match status" value="1"/>
</dbReference>
<dbReference type="InterPro" id="IPR005119">
    <property type="entry name" value="LysR_subst-bd"/>
</dbReference>
<keyword evidence="2" id="KW-0805">Transcription regulation</keyword>
<protein>
    <submittedName>
        <fullName evidence="6">LysR substrate-binding domain-containing protein</fullName>
    </submittedName>
</protein>
<dbReference type="InterPro" id="IPR000847">
    <property type="entry name" value="LysR_HTH_N"/>
</dbReference>
<organism evidence="6 7">
    <name type="scientific">Kribbella lupini</name>
    <dbReference type="NCBI Taxonomy" id="291602"/>
    <lineage>
        <taxon>Bacteria</taxon>
        <taxon>Bacillati</taxon>
        <taxon>Actinomycetota</taxon>
        <taxon>Actinomycetes</taxon>
        <taxon>Propionibacteriales</taxon>
        <taxon>Kribbellaceae</taxon>
        <taxon>Kribbella</taxon>
    </lineage>
</organism>
<evidence type="ECO:0000256" key="2">
    <source>
        <dbReference type="ARBA" id="ARBA00023015"/>
    </source>
</evidence>
<dbReference type="Pfam" id="PF00126">
    <property type="entry name" value="HTH_1"/>
    <property type="match status" value="1"/>
</dbReference>
<evidence type="ECO:0000256" key="1">
    <source>
        <dbReference type="ARBA" id="ARBA00009437"/>
    </source>
</evidence>
<reference evidence="6 7" key="1">
    <citation type="journal article" date="2019" name="Int. J. Syst. Evol. Microbiol.">
        <title>The Global Catalogue of Microorganisms (GCM) 10K type strain sequencing project: providing services to taxonomists for standard genome sequencing and annotation.</title>
        <authorList>
            <consortium name="The Broad Institute Genomics Platform"/>
            <consortium name="The Broad Institute Genome Sequencing Center for Infectious Disease"/>
            <person name="Wu L."/>
            <person name="Ma J."/>
        </authorList>
    </citation>
    <scope>NUCLEOTIDE SEQUENCE [LARGE SCALE GENOMIC DNA]</scope>
    <source>
        <strain evidence="6 7">JCM 14303</strain>
    </source>
</reference>
<evidence type="ECO:0000256" key="3">
    <source>
        <dbReference type="ARBA" id="ARBA00023125"/>
    </source>
</evidence>
<sequence length="295" mass="30618">MVGVDARQLEYFLAVVDEGGVSRAAQALRIAQPSLSQAIRTLERDLGSDLFHRVGRRVVLTPAGQALIEPARQVVRGIASARASVESTAGLQAGQVEIAAMPSQTVEPLSSLIGAFTRAYPGLSVGIRAAPTADVVLELVRSGVTELGLLGTPEPAKAAGVRLEPAGVQRFVLISPPGSGFPDGGPVRREALRGCRLIVGQTGTGMRRLVDEIQADGIDVTAVVESEHREAILPLVLGGVGYAVLTDSWATLARQAGATVSLLEPAAHLHLSLASRTAALTPAAEAFLAVARDNL</sequence>
<comment type="caution">
    <text evidence="6">The sequence shown here is derived from an EMBL/GenBank/DDBJ whole genome shotgun (WGS) entry which is preliminary data.</text>
</comment>
<feature type="domain" description="HTH lysR-type" evidence="5">
    <location>
        <begin position="4"/>
        <end position="61"/>
    </location>
</feature>
<dbReference type="PROSITE" id="PS50931">
    <property type="entry name" value="HTH_LYSR"/>
    <property type="match status" value="1"/>
</dbReference>
<keyword evidence="7" id="KW-1185">Reference proteome</keyword>
<keyword evidence="4" id="KW-0804">Transcription</keyword>
<accession>A0ABN2BNQ8</accession>
<dbReference type="Pfam" id="PF03466">
    <property type="entry name" value="LysR_substrate"/>
    <property type="match status" value="1"/>
</dbReference>
<evidence type="ECO:0000259" key="5">
    <source>
        <dbReference type="PROSITE" id="PS50931"/>
    </source>
</evidence>
<dbReference type="Proteomes" id="UP001500363">
    <property type="component" value="Unassembled WGS sequence"/>
</dbReference>
<dbReference type="PRINTS" id="PR00039">
    <property type="entry name" value="HTHLYSR"/>
</dbReference>
<evidence type="ECO:0000256" key="4">
    <source>
        <dbReference type="ARBA" id="ARBA00023163"/>
    </source>
</evidence>
<dbReference type="PANTHER" id="PTHR30419">
    <property type="entry name" value="HTH-TYPE TRANSCRIPTIONAL REGULATOR YBHD"/>
    <property type="match status" value="1"/>
</dbReference>